<dbReference type="Gene3D" id="1.20.1480.30">
    <property type="entry name" value="Designed four-helix bundle protein"/>
    <property type="match status" value="1"/>
</dbReference>
<dbReference type="GO" id="GO:0000166">
    <property type="term" value="F:nucleotide binding"/>
    <property type="evidence" value="ECO:0007669"/>
    <property type="project" value="UniProtKB-KW"/>
</dbReference>
<keyword evidence="7 8" id="KW-0002">3D-structure</keyword>
<feature type="binding site" evidence="7">
    <location>
        <position position="292"/>
    </location>
    <ligand>
        <name>3',3'-c-di-GMP</name>
        <dbReference type="ChEBI" id="CHEBI:58805"/>
        <label>4</label>
    </ligand>
</feature>
<dbReference type="InterPro" id="IPR050469">
    <property type="entry name" value="Diguanylate_Cyclase"/>
</dbReference>
<dbReference type="GO" id="GO:1902201">
    <property type="term" value="P:negative regulation of bacterial-type flagellum-dependent cell motility"/>
    <property type="evidence" value="ECO:0007669"/>
    <property type="project" value="TreeGrafter"/>
</dbReference>
<feature type="binding site" evidence="8">
    <location>
        <position position="292"/>
    </location>
    <ligand>
        <name>3',3'-c-di-GMP</name>
        <dbReference type="ChEBI" id="CHEBI:58805"/>
        <label>2</label>
    </ligand>
</feature>
<dbReference type="Pfam" id="PF00990">
    <property type="entry name" value="GGDEF"/>
    <property type="match status" value="1"/>
</dbReference>
<evidence type="ECO:0000256" key="1">
    <source>
        <dbReference type="ARBA" id="ARBA00012528"/>
    </source>
</evidence>
<dbReference type="PhylomeDB" id="A0A0H3CAN8"/>
<feature type="binding site" evidence="7">
    <location>
        <position position="247"/>
    </location>
    <ligand>
        <name>3',3'-c-di-GMP</name>
        <dbReference type="ChEBI" id="CHEBI:58805"/>
        <label>4</label>
    </ligand>
</feature>
<comment type="catalytic activity">
    <reaction evidence="2">
        <text>2 GTP = 3',3'-c-di-GMP + 2 diphosphate</text>
        <dbReference type="Rhea" id="RHEA:24898"/>
        <dbReference type="ChEBI" id="CHEBI:33019"/>
        <dbReference type="ChEBI" id="CHEBI:37565"/>
        <dbReference type="ChEBI" id="CHEBI:58805"/>
        <dbReference type="EC" id="2.7.7.65"/>
    </reaction>
</comment>
<dbReference type="NCBIfam" id="TIGR00254">
    <property type="entry name" value="GGDEF"/>
    <property type="match status" value="1"/>
</dbReference>
<feature type="binding site" evidence="8">
    <location>
        <position position="294"/>
    </location>
    <ligand>
        <name>3',3'-c-di-GMP</name>
        <dbReference type="ChEBI" id="CHEBI:58805"/>
        <label>1</label>
    </ligand>
</feature>
<organism evidence="5 6">
    <name type="scientific">Caulobacter vibrioides (strain NA1000 / CB15N)</name>
    <name type="common">Caulobacter crescentus</name>
    <dbReference type="NCBI Taxonomy" id="565050"/>
    <lineage>
        <taxon>Bacteria</taxon>
        <taxon>Pseudomonadati</taxon>
        <taxon>Pseudomonadota</taxon>
        <taxon>Alphaproteobacteria</taxon>
        <taxon>Caulobacterales</taxon>
        <taxon>Caulobacteraceae</taxon>
        <taxon>Caulobacter</taxon>
    </lineage>
</organism>
<dbReference type="PROSITE" id="PS50887">
    <property type="entry name" value="GGDEF"/>
    <property type="match status" value="1"/>
</dbReference>
<evidence type="ECO:0000259" key="4">
    <source>
        <dbReference type="PROSITE" id="PS50887"/>
    </source>
</evidence>
<dbReference type="HOGENOM" id="CLU_000445_11_5_5"/>
<dbReference type="GO" id="GO:0043709">
    <property type="term" value="P:cell adhesion involved in single-species biofilm formation"/>
    <property type="evidence" value="ECO:0007669"/>
    <property type="project" value="TreeGrafter"/>
</dbReference>
<name>A0A0H3CAN8_CAUVN</name>
<accession>A0A0H3CAN8</accession>
<dbReference type="PANTHER" id="PTHR45138:SF9">
    <property type="entry name" value="DIGUANYLATE CYCLASE DGCM-RELATED"/>
    <property type="match status" value="1"/>
</dbReference>
<feature type="binding site" evidence="8">
    <location>
        <position position="243"/>
    </location>
    <ligand>
        <name>3',3'-c-di-GMP</name>
        <dbReference type="ChEBI" id="CHEBI:58805"/>
        <label>2</label>
    </ligand>
</feature>
<feature type="binding site" evidence="7 8">
    <location>
        <position position="257"/>
    </location>
    <ligand>
        <name>3',3'-c-di-GMP</name>
        <dbReference type="ChEBI" id="CHEBI:58805"/>
        <label>3</label>
    </ligand>
</feature>
<feature type="binding site" evidence="7">
    <location>
        <position position="239"/>
    </location>
    <ligand>
        <name>3',3'-c-di-GMP</name>
        <dbReference type="ChEBI" id="CHEBI:58805"/>
        <label>4</label>
    </ligand>
</feature>
<dbReference type="KEGG" id="ccs:CCNA_01926"/>
<keyword evidence="3" id="KW-0175">Coiled coil</keyword>
<dbReference type="PATRIC" id="fig|565050.3.peg.1887"/>
<reference evidence="7" key="2">
    <citation type="submission" date="2019-12" db="PDB data bank">
        <title>Crystal structure of the coiled coil and GGDEF domain of DgcB from Caulobacter crescentus in complex with c-di-GMP.</title>
        <authorList>
            <person name="Holzschuh F."/>
            <person name="Schirmer T."/>
            <person name="Teixeira R.D."/>
        </authorList>
    </citation>
    <scope>X-RAY CRYSTALLOGRAPHY (2.85 ANGSTROMS) OF 153-353 IN COMPLEX WITH 3',3'-C-DI-GMP</scope>
</reference>
<dbReference type="SUPFAM" id="SSF55073">
    <property type="entry name" value="Nucleotide cyclase"/>
    <property type="match status" value="1"/>
</dbReference>
<keyword evidence="6" id="KW-1185">Reference proteome</keyword>
<dbReference type="EC" id="2.7.7.65" evidence="1"/>
<evidence type="ECO:0000313" key="5">
    <source>
        <dbReference type="EMBL" id="ACL95391.1"/>
    </source>
</evidence>
<dbReference type="PDB" id="6TTR">
    <property type="method" value="X-ray"/>
    <property type="resolution" value="2.85 A"/>
    <property type="chains" value="A/B=153-353"/>
</dbReference>
<feature type="binding site" evidence="7">
    <location>
        <position position="289"/>
    </location>
    <ligand>
        <name>3',3'-c-di-GMP</name>
        <dbReference type="ChEBI" id="CHEBI:58805"/>
        <label>4</label>
    </ligand>
</feature>
<feature type="binding site" evidence="8">
    <location>
        <position position="177"/>
    </location>
    <ligand>
        <name>3',3'-c-di-GMP</name>
        <dbReference type="ChEBI" id="CHEBI:58805"/>
        <label>2</label>
    </ligand>
</feature>
<feature type="binding site" evidence="8">
    <location>
        <position position="289"/>
    </location>
    <ligand>
        <name>3',3'-c-di-GMP</name>
        <dbReference type="ChEBI" id="CHEBI:58805"/>
        <label>1</label>
    </ligand>
</feature>
<gene>
    <name evidence="5" type="primary">dgcB</name>
    <name evidence="5" type="ordered locus">CCNA_01926</name>
</gene>
<feature type="binding site" evidence="8">
    <location>
        <position position="178"/>
    </location>
    <ligand>
        <name>3',3'-c-di-GMP</name>
        <dbReference type="ChEBI" id="CHEBI:58805"/>
        <label>1</label>
    </ligand>
</feature>
<feature type="binding site" evidence="8">
    <location>
        <position position="247"/>
    </location>
    <ligand>
        <name>3',3'-c-di-GMP</name>
        <dbReference type="ChEBI" id="CHEBI:58805"/>
        <label>1</label>
    </ligand>
</feature>
<dbReference type="EMBL" id="CP001340">
    <property type="protein sequence ID" value="ACL95391.1"/>
    <property type="molecule type" value="Genomic_DNA"/>
</dbReference>
<feature type="binding site" evidence="7 8">
    <location>
        <position position="235"/>
    </location>
    <ligand>
        <name>3',3'-c-di-GMP</name>
        <dbReference type="ChEBI" id="CHEBI:58805"/>
        <label>3</label>
    </ligand>
</feature>
<dbReference type="OrthoDB" id="9812260at2"/>
<evidence type="ECO:0000313" key="6">
    <source>
        <dbReference type="Proteomes" id="UP000001364"/>
    </source>
</evidence>
<feature type="binding site" evidence="8">
    <location>
        <position position="294"/>
    </location>
    <ligand>
        <name>3',3'-c-di-GMP</name>
        <dbReference type="ChEBI" id="CHEBI:58805"/>
        <label>2</label>
    </ligand>
</feature>
<reference evidence="5 6" key="1">
    <citation type="journal article" date="2010" name="J. Bacteriol.">
        <title>The genetic basis of laboratory adaptation in Caulobacter crescentus.</title>
        <authorList>
            <person name="Marks M.E."/>
            <person name="Castro-Rojas C.M."/>
            <person name="Teiling C."/>
            <person name="Du L."/>
            <person name="Kapatral V."/>
            <person name="Walunas T.L."/>
            <person name="Crosson S."/>
        </authorList>
    </citation>
    <scope>NUCLEOTIDE SEQUENCE [LARGE SCALE GENOMIC DNA]</scope>
    <source>
        <strain evidence="6">NA1000 / CB15N</strain>
    </source>
</reference>
<proteinExistence type="evidence at protein level"/>
<evidence type="ECO:0000256" key="2">
    <source>
        <dbReference type="ARBA" id="ARBA00034247"/>
    </source>
</evidence>
<feature type="binding site" evidence="8">
    <location>
        <position position="178"/>
    </location>
    <ligand>
        <name>3',3'-c-di-GMP</name>
        <dbReference type="ChEBI" id="CHEBI:58805"/>
        <label>2</label>
    </ligand>
</feature>
<dbReference type="GO" id="GO:0005886">
    <property type="term" value="C:plasma membrane"/>
    <property type="evidence" value="ECO:0007669"/>
    <property type="project" value="TreeGrafter"/>
</dbReference>
<dbReference type="RefSeq" id="WP_010919716.1">
    <property type="nucleotide sequence ID" value="NC_011916.1"/>
</dbReference>
<dbReference type="SMR" id="A0A0H3CAN8"/>
<evidence type="ECO:0007829" key="8">
    <source>
        <dbReference type="PDB" id="6TTS"/>
    </source>
</evidence>
<dbReference type="PANTHER" id="PTHR45138">
    <property type="entry name" value="REGULATORY COMPONENTS OF SENSORY TRANSDUCTION SYSTEM"/>
    <property type="match status" value="1"/>
</dbReference>
<dbReference type="CDD" id="cd01949">
    <property type="entry name" value="GGDEF"/>
    <property type="match status" value="1"/>
</dbReference>
<dbReference type="FunFam" id="3.30.70.270:FF:000001">
    <property type="entry name" value="Diguanylate cyclase domain protein"/>
    <property type="match status" value="1"/>
</dbReference>
<feature type="binding site" evidence="7">
    <location>
        <position position="260"/>
    </location>
    <ligand>
        <name>3',3'-c-di-GMP</name>
        <dbReference type="ChEBI" id="CHEBI:58805"/>
        <label>3</label>
    </ligand>
</feature>
<feature type="coiled-coil region" evidence="3">
    <location>
        <begin position="152"/>
        <end position="179"/>
    </location>
</feature>
<feature type="binding site" evidence="8">
    <location>
        <position position="292"/>
    </location>
    <ligand>
        <name>3',3'-c-di-GMP</name>
        <dbReference type="ChEBI" id="CHEBI:58805"/>
        <label>1</label>
    </ligand>
</feature>
<dbReference type="GeneID" id="7330066"/>
<dbReference type="InterPro" id="IPR000160">
    <property type="entry name" value="GGDEF_dom"/>
</dbReference>
<dbReference type="RefSeq" id="YP_002517299.1">
    <property type="nucleotide sequence ID" value="NC_011916.1"/>
</dbReference>
<dbReference type="InterPro" id="IPR043128">
    <property type="entry name" value="Rev_trsase/Diguanyl_cyclase"/>
</dbReference>
<dbReference type="AlphaFoldDB" id="A0A0H3CAN8"/>
<sequence>MSDVETTLRGPEAYKIASRALELMERHQVWPTALNFELWTHYVADPNGALARELTRLISLGEPMTELVSEELAATFLPKARLNEQIRDAGDILSKELEAVSKAIQNAQKSNAAFGQELAGASKSLDTHTDVASIKAVVGSIAEATRRVHKENQSLEARLADSTAEVERLREHLEQVRRDATTDGLTNLANRKAFDDELDRACAEAEEGGTTICLAVLDIDHFKGFNDTWGHQTGDQVIRYVASVIGRVAAPPRFAARYGGEEFAMIFPREAASVVATTLEEIRVEVSSRMLKRRSTNEDLGAITVSSGFAERKPGESGHSVMERADAALYASKRGGRNRVTAAESMPGAANAA</sequence>
<feature type="binding site" evidence="8">
    <location>
        <position position="289"/>
    </location>
    <ligand>
        <name>3',3'-c-di-GMP</name>
        <dbReference type="ChEBI" id="CHEBI:58805"/>
        <label>2</label>
    </ligand>
</feature>
<protein>
    <recommendedName>
        <fullName evidence="1">diguanylate cyclase</fullName>
        <ecNumber evidence="1">2.7.7.65</ecNumber>
    </recommendedName>
</protein>
<dbReference type="InterPro" id="IPR029787">
    <property type="entry name" value="Nucleotide_cyclase"/>
</dbReference>
<feature type="binding site" evidence="7 8">
    <location>
        <position position="231"/>
    </location>
    <ligand>
        <name>3',3'-c-di-GMP</name>
        <dbReference type="ChEBI" id="CHEBI:58805"/>
        <label>3</label>
    </ligand>
</feature>
<feature type="binding site" evidence="7">
    <location>
        <position position="294"/>
    </location>
    <ligand>
        <name>3',3'-c-di-GMP</name>
        <dbReference type="ChEBI" id="CHEBI:58805"/>
        <label>4</label>
    </ligand>
</feature>
<feature type="domain" description="GGDEF" evidence="4">
    <location>
        <begin position="210"/>
        <end position="345"/>
    </location>
</feature>
<feature type="binding site" evidence="7 8">
    <location>
        <position position="226"/>
    </location>
    <ligand>
        <name>3',3'-c-di-GMP</name>
        <dbReference type="ChEBI" id="CHEBI:58805"/>
        <label>3</label>
    </ligand>
</feature>
<feature type="binding site" evidence="8">
    <location>
        <position position="177"/>
    </location>
    <ligand>
        <name>3',3'-c-di-GMP</name>
        <dbReference type="ChEBI" id="CHEBI:58805"/>
        <label>1</label>
    </ligand>
</feature>
<feature type="binding site" evidence="8">
    <location>
        <position position="239"/>
    </location>
    <ligand>
        <name>3',3'-c-di-GMP</name>
        <dbReference type="ChEBI" id="CHEBI:58805"/>
        <label>2</label>
    </ligand>
</feature>
<dbReference type="Gene3D" id="3.30.70.270">
    <property type="match status" value="1"/>
</dbReference>
<reference evidence="8" key="3">
    <citation type="submission" date="2019-12" db="PDB data bank">
        <title>Crystal structure of the GGDEF domain of DgcB from Caulobacter crescentus in complex with c-di-GMP.</title>
        <authorList>
            <person name="Holzschuh F."/>
            <person name="Schirmer T."/>
            <person name="Teixeira R."/>
        </authorList>
    </citation>
    <scope>X-RAY CRYSTALLOGRAPHY (2.50 ANGSTROMS) OF 176-353 IN COMPLEX WITH 3',3'-C-DI-GMP</scope>
</reference>
<dbReference type="SMART" id="SM00267">
    <property type="entry name" value="GGDEF"/>
    <property type="match status" value="1"/>
</dbReference>
<evidence type="ECO:0000256" key="3">
    <source>
        <dbReference type="SAM" id="Coils"/>
    </source>
</evidence>
<keyword evidence="7 8" id="KW-0547">Nucleotide-binding</keyword>
<feature type="binding site" evidence="7">
    <location>
        <position position="243"/>
    </location>
    <ligand>
        <name>3',3'-c-di-GMP</name>
        <dbReference type="ChEBI" id="CHEBI:58805"/>
        <label>4</label>
    </ligand>
</feature>
<dbReference type="Proteomes" id="UP000001364">
    <property type="component" value="Chromosome"/>
</dbReference>
<evidence type="ECO:0007829" key="7">
    <source>
        <dbReference type="PDB" id="6TTR"/>
    </source>
</evidence>
<dbReference type="PDB" id="6TTS">
    <property type="method" value="X-ray"/>
    <property type="resolution" value="2.50 A"/>
    <property type="chains" value="A/B=176-353"/>
</dbReference>
<dbReference type="GO" id="GO:0052621">
    <property type="term" value="F:diguanylate cyclase activity"/>
    <property type="evidence" value="ECO:0007669"/>
    <property type="project" value="UniProtKB-EC"/>
</dbReference>